<reference evidence="3 4" key="1">
    <citation type="journal article" date="2023" name="Elife">
        <title>Identification of key yeast species and microbe-microbe interactions impacting larval growth of Drosophila in the wild.</title>
        <authorList>
            <person name="Mure A."/>
            <person name="Sugiura Y."/>
            <person name="Maeda R."/>
            <person name="Honda K."/>
            <person name="Sakurai N."/>
            <person name="Takahashi Y."/>
            <person name="Watada M."/>
            <person name="Katoh T."/>
            <person name="Gotoh A."/>
            <person name="Gotoh Y."/>
            <person name="Taniguchi I."/>
            <person name="Nakamura K."/>
            <person name="Hayashi T."/>
            <person name="Katayama T."/>
            <person name="Uemura T."/>
            <person name="Hattori Y."/>
        </authorList>
    </citation>
    <scope>NUCLEOTIDE SEQUENCE [LARGE SCALE GENOMIC DNA]</scope>
    <source>
        <strain evidence="3 4">SB-73</strain>
    </source>
</reference>
<dbReference type="GO" id="GO:0043161">
    <property type="term" value="P:proteasome-mediated ubiquitin-dependent protein catabolic process"/>
    <property type="evidence" value="ECO:0007669"/>
    <property type="project" value="TreeGrafter"/>
</dbReference>
<dbReference type="CDD" id="cd01767">
    <property type="entry name" value="UBX"/>
    <property type="match status" value="1"/>
</dbReference>
<organism evidence="3 4">
    <name type="scientific">Starmerella bacillaris</name>
    <name type="common">Yeast</name>
    <name type="synonym">Candida zemplinina</name>
    <dbReference type="NCBI Taxonomy" id="1247836"/>
    <lineage>
        <taxon>Eukaryota</taxon>
        <taxon>Fungi</taxon>
        <taxon>Dikarya</taxon>
        <taxon>Ascomycota</taxon>
        <taxon>Saccharomycotina</taxon>
        <taxon>Dipodascomycetes</taxon>
        <taxon>Dipodascales</taxon>
        <taxon>Trichomonascaceae</taxon>
        <taxon>Starmerella</taxon>
    </lineage>
</organism>
<dbReference type="AlphaFoldDB" id="A0AAV5RHH8"/>
<evidence type="ECO:0000259" key="2">
    <source>
        <dbReference type="PROSITE" id="PS50033"/>
    </source>
</evidence>
<dbReference type="Pfam" id="PF14555">
    <property type="entry name" value="UBA_4"/>
    <property type="match status" value="1"/>
</dbReference>
<sequence length="410" mass="46280">MDEIIAQFIAVTSSDAESAKQYLEATDFQLEQAVELFYAAGGGGSASAGGTDAFDIPPEDSVRDRIEGFEDQMVDETAMYYNELARDTRRAEVRARKPRGVFNQNRDGDLSDLSRHEKRLANLFRPPFDIITEAGLEEAKEEAQETGKMLMVNVQDLGEFVCQQLNRDLFRNTDIKKVIEKNFIFVQYDVEEPDGEDYRVLYPFTSFPHISIIDPWTGEQQKVWSKVPLQQEFISDIQDYLASKPKDTDHIPPTPKVIDEHDIHEVYDNVLDSNAPPAESGDNDESRGSLGKFTYESMETATSQEPEAESNSVNSTEVSDAHDFFNTLPEIGEEPAGAETTRIQFKYGDGTRSIRRFNLQDSVIMLYAYVKTKLNAEFTLTNGREDLKSEITKSISEAKLQNSTILVELV</sequence>
<dbReference type="Gene3D" id="1.10.8.10">
    <property type="entry name" value="DNA helicase RuvA subunit, C-terminal domain"/>
    <property type="match status" value="1"/>
</dbReference>
<keyword evidence="4" id="KW-1185">Reference proteome</keyword>
<dbReference type="Pfam" id="PF00789">
    <property type="entry name" value="UBX"/>
    <property type="match status" value="1"/>
</dbReference>
<evidence type="ECO:0000256" key="1">
    <source>
        <dbReference type="SAM" id="MobiDB-lite"/>
    </source>
</evidence>
<evidence type="ECO:0000313" key="3">
    <source>
        <dbReference type="EMBL" id="GMM51046.1"/>
    </source>
</evidence>
<dbReference type="PROSITE" id="PS50033">
    <property type="entry name" value="UBX"/>
    <property type="match status" value="1"/>
</dbReference>
<dbReference type="Pfam" id="PF13899">
    <property type="entry name" value="Thioredoxin_7"/>
    <property type="match status" value="1"/>
</dbReference>
<accession>A0AAV5RHH8</accession>
<proteinExistence type="predicted"/>
<gene>
    <name evidence="3" type="ORF">DASB73_020040</name>
</gene>
<dbReference type="InterPro" id="IPR001012">
    <property type="entry name" value="UBX_dom"/>
</dbReference>
<dbReference type="PANTHER" id="PTHR23322">
    <property type="entry name" value="FAS-ASSOCIATED PROTEIN"/>
    <property type="match status" value="1"/>
</dbReference>
<dbReference type="Gene3D" id="3.40.30.10">
    <property type="entry name" value="Glutaredoxin"/>
    <property type="match status" value="1"/>
</dbReference>
<dbReference type="InterPro" id="IPR009060">
    <property type="entry name" value="UBA-like_sf"/>
</dbReference>
<feature type="domain" description="UBX" evidence="2">
    <location>
        <begin position="336"/>
        <end position="408"/>
    </location>
</feature>
<dbReference type="GO" id="GO:0043130">
    <property type="term" value="F:ubiquitin binding"/>
    <property type="evidence" value="ECO:0007669"/>
    <property type="project" value="TreeGrafter"/>
</dbReference>
<dbReference type="GO" id="GO:0005634">
    <property type="term" value="C:nucleus"/>
    <property type="evidence" value="ECO:0007669"/>
    <property type="project" value="TreeGrafter"/>
</dbReference>
<feature type="region of interest" description="Disordered" evidence="1">
    <location>
        <begin position="271"/>
        <end position="290"/>
    </location>
</feature>
<dbReference type="SUPFAM" id="SSF52833">
    <property type="entry name" value="Thioredoxin-like"/>
    <property type="match status" value="1"/>
</dbReference>
<dbReference type="SMART" id="SM00166">
    <property type="entry name" value="UBX"/>
    <property type="match status" value="1"/>
</dbReference>
<evidence type="ECO:0000313" key="4">
    <source>
        <dbReference type="Proteomes" id="UP001362899"/>
    </source>
</evidence>
<feature type="region of interest" description="Disordered" evidence="1">
    <location>
        <begin position="298"/>
        <end position="317"/>
    </location>
</feature>
<comment type="caution">
    <text evidence="3">The sequence shown here is derived from an EMBL/GenBank/DDBJ whole genome shotgun (WGS) entry which is preliminary data.</text>
</comment>
<dbReference type="CDD" id="cd14348">
    <property type="entry name" value="UBA_p47"/>
    <property type="match status" value="1"/>
</dbReference>
<dbReference type="EMBL" id="BTGC01000003">
    <property type="protein sequence ID" value="GMM51046.1"/>
    <property type="molecule type" value="Genomic_DNA"/>
</dbReference>
<dbReference type="SUPFAM" id="SSF46934">
    <property type="entry name" value="UBA-like"/>
    <property type="match status" value="1"/>
</dbReference>
<protein>
    <submittedName>
        <fullName evidence="3">Ubx5 protein</fullName>
    </submittedName>
</protein>
<dbReference type="PANTHER" id="PTHR23322:SF6">
    <property type="entry name" value="UBX DOMAIN-CONTAINING PROTEIN 7"/>
    <property type="match status" value="1"/>
</dbReference>
<name>A0AAV5RHH8_STABA</name>
<dbReference type="CDD" id="cd02958">
    <property type="entry name" value="UAS"/>
    <property type="match status" value="1"/>
</dbReference>
<dbReference type="Gene3D" id="3.10.20.90">
    <property type="entry name" value="Phosphatidylinositol 3-kinase Catalytic Subunit, Chain A, domain 1"/>
    <property type="match status" value="1"/>
</dbReference>
<dbReference type="InterPro" id="IPR036249">
    <property type="entry name" value="Thioredoxin-like_sf"/>
</dbReference>
<dbReference type="Proteomes" id="UP001362899">
    <property type="component" value="Unassembled WGS sequence"/>
</dbReference>
<dbReference type="InterPro" id="IPR050730">
    <property type="entry name" value="UBX_domain-protein"/>
</dbReference>
<dbReference type="InterPro" id="IPR029071">
    <property type="entry name" value="Ubiquitin-like_domsf"/>
</dbReference>
<dbReference type="SUPFAM" id="SSF54236">
    <property type="entry name" value="Ubiquitin-like"/>
    <property type="match status" value="1"/>
</dbReference>
<dbReference type="SMART" id="SM00594">
    <property type="entry name" value="UAS"/>
    <property type="match status" value="1"/>
</dbReference>
<dbReference type="InterPro" id="IPR006577">
    <property type="entry name" value="UAS"/>
</dbReference>